<feature type="domain" description="F5/8 type C" evidence="17">
    <location>
        <begin position="907"/>
        <end position="1057"/>
    </location>
</feature>
<dbReference type="Gene3D" id="2.60.120.260">
    <property type="entry name" value="Galactose-binding domain-like"/>
    <property type="match status" value="2"/>
</dbReference>
<evidence type="ECO:0000259" key="18">
    <source>
        <dbReference type="PROSITE" id="PS50026"/>
    </source>
</evidence>
<feature type="disulfide bond" evidence="12">
    <location>
        <begin position="2211"/>
        <end position="2220"/>
    </location>
</feature>
<dbReference type="FunFam" id="2.10.25.10:FF:000173">
    <property type="entry name" value="Neurogenic locus notch protein 2"/>
    <property type="match status" value="1"/>
</dbReference>
<feature type="disulfide bond" evidence="12">
    <location>
        <begin position="2402"/>
        <end position="2411"/>
    </location>
</feature>
<feature type="domain" description="F5/8 type C" evidence="17">
    <location>
        <begin position="1376"/>
        <end position="1521"/>
    </location>
</feature>
<dbReference type="GO" id="GO:0005886">
    <property type="term" value="C:plasma membrane"/>
    <property type="evidence" value="ECO:0007669"/>
    <property type="project" value="TreeGrafter"/>
</dbReference>
<dbReference type="Pfam" id="PF07645">
    <property type="entry name" value="EGF_CA"/>
    <property type="match status" value="2"/>
</dbReference>
<dbReference type="Gene3D" id="4.10.400.10">
    <property type="entry name" value="Low-density Lipoprotein Receptor"/>
    <property type="match status" value="1"/>
</dbReference>
<dbReference type="GO" id="GO:0007411">
    <property type="term" value="P:axon guidance"/>
    <property type="evidence" value="ECO:0007669"/>
    <property type="project" value="TreeGrafter"/>
</dbReference>
<dbReference type="InterPro" id="IPR036055">
    <property type="entry name" value="LDL_receptor-like_sf"/>
</dbReference>
<feature type="disulfide bond" evidence="12">
    <location>
        <begin position="2443"/>
        <end position="2452"/>
    </location>
</feature>
<reference evidence="22 23" key="2">
    <citation type="submission" date="2018-11" db="EMBL/GenBank/DDBJ databases">
        <authorList>
            <consortium name="Pathogen Informatics"/>
        </authorList>
    </citation>
    <scope>NUCLEOTIDE SEQUENCE [LARGE SCALE GENOMIC DNA]</scope>
</reference>
<comment type="subcellular location">
    <subcellularLocation>
        <location evidence="1">Membrane</location>
        <topology evidence="1">Single-pass membrane protein</topology>
    </subcellularLocation>
</comment>
<feature type="domain" description="CUB" evidence="16">
    <location>
        <begin position="499"/>
        <end position="613"/>
    </location>
</feature>
<dbReference type="SUPFAM" id="SSF49785">
    <property type="entry name" value="Galactose-binding domain-like"/>
    <property type="match status" value="2"/>
</dbReference>
<dbReference type="Pfam" id="PF00431">
    <property type="entry name" value="CUB"/>
    <property type="match status" value="3"/>
</dbReference>
<feature type="disulfide bond" evidence="12">
    <location>
        <begin position="2171"/>
        <end position="2180"/>
    </location>
</feature>
<evidence type="ECO:0000256" key="4">
    <source>
        <dbReference type="ARBA" id="ARBA00022729"/>
    </source>
</evidence>
<dbReference type="PROSITE" id="PS01180">
    <property type="entry name" value="CUB"/>
    <property type="match status" value="3"/>
</dbReference>
<dbReference type="FunFam" id="2.10.25.10:FF:000117">
    <property type="entry name" value="Delta-like protein"/>
    <property type="match status" value="1"/>
</dbReference>
<evidence type="ECO:0000259" key="20">
    <source>
        <dbReference type="PROSITE" id="PS50825"/>
    </source>
</evidence>
<feature type="disulfide bond" evidence="12">
    <location>
        <begin position="2364"/>
        <end position="2373"/>
    </location>
</feature>
<dbReference type="SMART" id="SM00192">
    <property type="entry name" value="LDLa"/>
    <property type="match status" value="1"/>
</dbReference>
<dbReference type="InterPro" id="IPR023415">
    <property type="entry name" value="LDLR_class-A_CS"/>
</dbReference>
<feature type="disulfide bond" evidence="12">
    <location>
        <begin position="2481"/>
        <end position="2490"/>
    </location>
</feature>
<dbReference type="InterPro" id="IPR016186">
    <property type="entry name" value="C-type_lectin-like/link_sf"/>
</dbReference>
<feature type="domain" description="EGF-like" evidence="18">
    <location>
        <begin position="2145"/>
        <end position="2181"/>
    </location>
</feature>
<dbReference type="OMA" id="CPPDMWV"/>
<feature type="disulfide bond" evidence="13">
    <location>
        <begin position="253"/>
        <end position="268"/>
    </location>
</feature>
<feature type="domain" description="CUB" evidence="16">
    <location>
        <begin position="277"/>
        <end position="387"/>
    </location>
</feature>
<dbReference type="InterPro" id="IPR018097">
    <property type="entry name" value="EGF_Ca-bd_CS"/>
</dbReference>
<dbReference type="InterPro" id="IPR009030">
    <property type="entry name" value="Growth_fac_rcpt_cys_sf"/>
</dbReference>
<keyword evidence="3 15" id="KW-0812">Transmembrane</keyword>
<feature type="domain" description="HYR" evidence="20">
    <location>
        <begin position="2868"/>
        <end position="2947"/>
    </location>
</feature>
<feature type="transmembrane region" description="Helical" evidence="15">
    <location>
        <begin position="3413"/>
        <end position="3433"/>
    </location>
</feature>
<dbReference type="SMART" id="SM00181">
    <property type="entry name" value="EGF"/>
    <property type="match status" value="20"/>
</dbReference>
<evidence type="ECO:0000256" key="8">
    <source>
        <dbReference type="ARBA" id="ARBA00023136"/>
    </source>
</evidence>
<feature type="domain" description="Sushi" evidence="21">
    <location>
        <begin position="2948"/>
        <end position="3018"/>
    </location>
</feature>
<feature type="domain" description="EGF-like" evidence="18">
    <location>
        <begin position="2263"/>
        <end position="2299"/>
    </location>
</feature>
<feature type="domain" description="EGF-like" evidence="18">
    <location>
        <begin position="2414"/>
        <end position="2453"/>
    </location>
</feature>
<feature type="domain" description="EGF-like" evidence="18">
    <location>
        <begin position="2493"/>
        <end position="2529"/>
    </location>
</feature>
<feature type="disulfide bond" evidence="12">
    <location>
        <begin position="3538"/>
        <end position="3547"/>
    </location>
</feature>
<dbReference type="InterPro" id="IPR035914">
    <property type="entry name" value="Sperma_CUB_dom_sf"/>
</dbReference>
<dbReference type="SUPFAM" id="SSF49854">
    <property type="entry name" value="Spermadhesin, CUB domain"/>
    <property type="match status" value="3"/>
</dbReference>
<dbReference type="Pfam" id="PF07699">
    <property type="entry name" value="Ephrin_rec_like"/>
    <property type="match status" value="6"/>
</dbReference>
<feature type="domain" description="EGF-like" evidence="18">
    <location>
        <begin position="875"/>
        <end position="915"/>
    </location>
</feature>
<gene>
    <name evidence="22" type="ORF">TCLT_LOCUS5307</name>
</gene>
<feature type="domain" description="EGF-like" evidence="18">
    <location>
        <begin position="3513"/>
        <end position="3548"/>
    </location>
</feature>
<dbReference type="InterPro" id="IPR011641">
    <property type="entry name" value="Tyr-kin_ephrin_A/B_rcpt-like"/>
</dbReference>
<evidence type="ECO:0000256" key="15">
    <source>
        <dbReference type="SAM" id="Phobius"/>
    </source>
</evidence>
<proteinExistence type="predicted"/>
<feature type="disulfide bond" evidence="12">
    <location>
        <begin position="2634"/>
        <end position="2643"/>
    </location>
</feature>
<feature type="domain" description="Sushi" evidence="21">
    <location>
        <begin position="743"/>
        <end position="803"/>
    </location>
</feature>
<dbReference type="InterPro" id="IPR001304">
    <property type="entry name" value="C-type_lectin-like"/>
</dbReference>
<dbReference type="InterPro" id="IPR049883">
    <property type="entry name" value="NOTCH1_EGF-like"/>
</dbReference>
<sequence>MKRGEGQINEVNWTVTFSTSSISSPPLSFFIAVVVVVVVAVSIIVIIAVVAAAFALIAISSKQPLQENGIRNGSDSKYTVSDINLECSQGWEKYGSKCFRVYTTERSWPQALLLCSRYGSQLARIESFVENSFVYRLVNRQQKILSTNRTEFWIGVVAQQTEDEDAYFLWSDGSIVSRYVGFWNDGQPDYRDGTCAKVSITATDGLRWSLGMCNTLLPFVCALPACMKGKIEGCNSGSFFCQNGKCISHSAHCDGVNDCGDYSDEFNCPASPKVIACLKYEKGESGKIQTPNYPSPYNANANCRWVIEGPINSRIHITLDAFETEEYEDFVTILDGGPAENSSVVMAILSGSKKSETLISSTNVMVVRFSSDAQIQARGFEAISILCGGILRAQPYGQTFSSPDYPKDYPNGVECVWKIDASPGQLISLNVEEFDLEAENDFLLIYDGNTSLAPILARLTGTFAQPQLIISSQSQLYIYFYSNFARSGRGFSITYKRGCSNRVRLDKGILTSPGYTQIPYPNSQRCIYTVELPGEKSEQPTAFAINTFDVAEDDRLLIYEETEGGRALHSGDGFSATSRPPKSIFAQTGVVQIVFVTNSIRNGLGWNITFSTNDFLIDCPPLQTPKFVSLSTKTSAFGTKVTASCPRGYEFRTGRGQMFDITCQLGGKWTEDHIPECQRKTVYCSAVPQIANGFASSATNVTYGGSAKYSCYDGFDFASGKESEEIYCTDEGRWTLTPSCKAMTCPALAPFLNGERILKFGDGTGYGTVFRFECVPGFRRIGAATLLCLSNGEWSFAQPYCKTNEIKIINFVSSNSELSCIHVPPIANGAVVTGGRFEFGDLARIECQPGFRTVGADSLKCLANQTLSDVPECRDIDECAEGSAVCSAQSTKCINMPGGYHCQCLSGFQPQLSCSTASVLNTLTAEGSSEIDGFRSQDYATTGRYPKALSGWCANSEDQSRKITFVFAVPKVIERLRVEKTSNGAYPTIIGVKYSNRTGVRLTPYTVSNFTKLTTRNVAIVGGELLVLPKAIEARIVELTIEEFSTAPCMKLDILGCHKTNCLDVNECEQNNGNCEQICINSQGSYHCACETGFDLLVQDGQGGVHIKEGETGLNALDVIRYNQTCVPRICANLSSPINGLLLSTAKTFHFPMVVQFQCNFSYQMMGASHLKCMPDGSWNGTAPLCLPATCQGVRNNSAIGLFVSPENSTIAYGRNVSIVCSQQNRPASSSLLSSFRQCIYDPQEDGRDYWLSGPEIDCPLVDCGSPPSLAGAVYEGDDYSYKVGSAFTFSCRPPYSLVGKSSYDDRTIRCNVDGNWDLGDLRCEGPVCVDPGFPDDGKVQLDSVEEGAQAKFTCNRAGYKPFPSDRINCTLGASCVLAEDVGISSGFIPDGAFADNSDSTTWGYEPHKARLSSTGWCGSKDAFIFLSVDLQRTYTLTTLRMAGVAGSGHLRGHVTKMQLFHKVQYSQNYDTYPIEFETPSGNHNAMHQFELNPPLRARYILLGVTEYEQNPCIRFDMQGCLAPLSIAHEIPSHLQVGWNASVPQCIDSEPPTFQNCPTNPVYILTDDNGQLLPATYEVPIAADNSGSAAYVRITPDGFEPPKMISHDMDVIYTAFDDAGNTAECIVQLRIPDTQPPVMKCPDSYIIPAKEGQFEEMVFFNESAVQMVIQDTSNISDVTFEPSEALLTLGSHVTIEVTATDIASNRNKCKFQVSLQAEPCSPWSLVTDANVEKQCQTQNMLTVCTVKCAKKFTFVNEETASQQFICSNGLWSPSNVVPACIPIAQEPARYELTVSVDYAVPTPVGNDCLKGYSEYVATFFDSLDASLSQRCSSSVEVFVRFLDVKFSGTMNAVTANFTIQILPTVLQDVFYELCGLTLKTIFDLKIPGATTSIRSLLYVNGETIATQSVGCPSINATKTTVVQGFGCTDGEILREGAEKMLPECLQCPKGTVHINNTCELCPAGSYQDEVAQITCKSCPEQAFTQFPGAQTFNACLPVCGNGMYSETGLIPCQLCPRHTFAGPPIFGGYKQCEPCPQGSYTAKLGSTGPSQCKLPCPVGHFSLTGLEPCSPCPINWYQPVVGQQRCIECPNNTVTRDTGTAEATDCLQVDCSSVKCENKGTCAVENHKAICLCRPGFTGKYCDEQMPLCDTQPCFNEGICEATAGTFRCICAQNYTGSRCQFGPGECIGMSCPNGGVCHDLPGLGTTKCICRTGFTGPDCSQIVDPCFMDNPCKHGADCVPLQLGRFKCKCLPGWTGPTCSINIDDCADNPCAMNATCTDLVNDFRCECPPGFAGKRCHEKINLCAQNPCTNGLCVDMLHTQRCICEPGWTNELCDVKIEQCASHPCLNGATCKDQIDGFICQCAPGFHGYLCQHMTDHCATSPCRNNATCVNQGAQYICECLLGFEGTHCEHNRNECDLLHKCSQEGTELCEDLINDYKCNCRHGYTGELCEIHIDQCASEPCLNNGTCVDTGSQFRCDCPRGWKGTRCEEEDGLCALNPCHNDAHCVNLVGDYFCVCPEGVSGKNCEIAPNRCLGEPCHNGGVCGDFGSHLECTCPKDFIGTGCQYELNACQEGVCQNDAVCELLEGGNYRCICEPGFTGQNCETNINDCSPSPCPLAANCIDQVSGFFCQCPFNMTGLNCDKVIDEDYDLHFYDPVLPAAAALSVPFKLTSSAFTISLWVKFDVPLTRGIVLTLYNSRESNYPSKVNALLRISADNIHLNLLQDETPLNLHFPSTQRLNDGNWNNLVITWKSADGSYSIIWNAVRIYANVGYGVGKILDINAWVSLGEPLNEFSSEPKFVGSVTRINMWKRVIDFETEIPSIVHHCQQQQIIYNDLILRFAGYTRLSGKVEKVVRSTCGRSYGLKSVKNIEVLGCPSDIFVMTHQKEVNVTWQEPIFTSANGYVEVERNLKPGQVFTWGEYLVVYLAKDNHSMVKCIFKIHVSSDFCPALQDPVHGVQACESWGPQLRYKACSIQCEHGYEFSIEPPIFYTCSSDGQWRPRPANAYTFRYPQCSKAHPAVRVVEVSINYPTVSICNAAGKITFAEKLSQRIELLNSKWSFYSNRLIELDIFLAFFLICSNITDHSTFNISVQCFSGNDETTAMSVDGATRFRRETQNFFNVKVSIPITSEVLENRKTGQKAKVSDVLENEILLRDIFSLEQAKLCTRVVLPNGRPDLNSFELKERRICEMGAVNVGNLCVPCAPGSFYDSISRTCKLCATDEYQPRTGQTSCIPCPRGYMTTSPGSTLSTDCKSACEAGSMYNISSGSCEPCGFGFYQPVSGAFNCIPCGVGKTTLKTTSTAEDECRDECPDGEHLTQVGVCLPCPQGTYRTRGVHKSCVDCPPGTTTEGIASVRRMQCNTPKCSAGQFLVTASEFSSGNPLLIYFSVSSANFAHGEHTKMKKFKLPASFVHLIILLLLKASFFFAFFLYKNNLKFTMTFIDYGMLFKLINTSNLGATQASQCYSTNQCATGEDDCSWYAICIDLPDENDVPNYQCKCKPGYKGNGTHCQDACNNFCLNDGTCKKNPIGYVECICKENFSGDRCEVRFQARTQKVAFITAGIGGVVTILVVIVIIIWMISYRFNRIEESSEPEKCPVEENTHTNFLYGRVPSEQPRPIGYYYEDDDEYDMKTMFVGEEEKEMAERVRHAQAHMYTPSNNRLD</sequence>
<feature type="domain" description="EGF-like" evidence="18">
    <location>
        <begin position="2223"/>
        <end position="2261"/>
    </location>
</feature>
<dbReference type="SUPFAM" id="SSF56436">
    <property type="entry name" value="C-type lectin-like"/>
    <property type="match status" value="1"/>
</dbReference>
<dbReference type="FunFam" id="2.60.120.290:FF:000005">
    <property type="entry name" value="Procollagen C-endopeptidase enhancer 1"/>
    <property type="match status" value="1"/>
</dbReference>
<dbReference type="PROSITE" id="PS50026">
    <property type="entry name" value="EGF_3"/>
    <property type="match status" value="17"/>
</dbReference>
<dbReference type="InterPro" id="IPR016187">
    <property type="entry name" value="CTDL_fold"/>
</dbReference>
<evidence type="ECO:0000256" key="10">
    <source>
        <dbReference type="ARBA" id="ARBA00023180"/>
    </source>
</evidence>
<dbReference type="PROSITE" id="PS50041">
    <property type="entry name" value="C_TYPE_LECTIN_2"/>
    <property type="match status" value="1"/>
</dbReference>
<feature type="domain" description="Sushi" evidence="21">
    <location>
        <begin position="682"/>
        <end position="742"/>
    </location>
</feature>
<dbReference type="PROSITE" id="PS50022">
    <property type="entry name" value="FA58C_3"/>
    <property type="match status" value="2"/>
</dbReference>
<dbReference type="PROSITE" id="PS01186">
    <property type="entry name" value="EGF_2"/>
    <property type="match status" value="11"/>
</dbReference>
<evidence type="ECO:0000256" key="14">
    <source>
        <dbReference type="PROSITE-ProRule" id="PRU00302"/>
    </source>
</evidence>
<dbReference type="CDD" id="cd00054">
    <property type="entry name" value="EGF_CA"/>
    <property type="match status" value="12"/>
</dbReference>
<keyword evidence="5" id="KW-0677">Repeat</keyword>
<feature type="domain" description="EGF-like" evidence="18">
    <location>
        <begin position="2569"/>
        <end position="2606"/>
    </location>
</feature>
<feature type="disulfide bond" evidence="11">
    <location>
        <begin position="499"/>
        <end position="526"/>
    </location>
</feature>
<feature type="transmembrane region" description="Helical" evidence="15">
    <location>
        <begin position="3558"/>
        <end position="3582"/>
    </location>
</feature>
<evidence type="ECO:0000313" key="24">
    <source>
        <dbReference type="WBParaSite" id="TCLT_0000531801-mRNA-1"/>
    </source>
</evidence>
<reference evidence="24" key="1">
    <citation type="submission" date="2016-04" db="UniProtKB">
        <authorList>
            <consortium name="WormBaseParasite"/>
        </authorList>
    </citation>
    <scope>IDENTIFICATION</scope>
</reference>
<evidence type="ECO:0000256" key="3">
    <source>
        <dbReference type="ARBA" id="ARBA00022692"/>
    </source>
</evidence>
<feature type="disulfide bond" evidence="12">
    <location>
        <begin position="2192"/>
        <end position="2209"/>
    </location>
</feature>
<feature type="disulfide bond" evidence="14">
    <location>
        <begin position="745"/>
        <end position="788"/>
    </location>
</feature>
<dbReference type="SUPFAM" id="SSF57535">
    <property type="entry name" value="Complement control module/SCR domain"/>
    <property type="match status" value="6"/>
</dbReference>
<evidence type="ECO:0000313" key="23">
    <source>
        <dbReference type="Proteomes" id="UP000276776"/>
    </source>
</evidence>
<keyword evidence="14" id="KW-0768">Sushi</keyword>
<dbReference type="FunFam" id="2.10.25.10:FF:000247">
    <property type="entry name" value="Delta/notch like EGF repeat containing"/>
    <property type="match status" value="1"/>
</dbReference>
<dbReference type="Pfam" id="PF13385">
    <property type="entry name" value="Laminin_G_3"/>
    <property type="match status" value="1"/>
</dbReference>
<feature type="domain" description="EGF-like" evidence="18">
    <location>
        <begin position="2301"/>
        <end position="2336"/>
    </location>
</feature>
<feature type="disulfide bond" evidence="13">
    <location>
        <begin position="234"/>
        <end position="246"/>
    </location>
</feature>
<feature type="domain" description="Sushi" evidence="21">
    <location>
        <begin position="617"/>
        <end position="679"/>
    </location>
</feature>
<keyword evidence="23" id="KW-1185">Reference proteome</keyword>
<dbReference type="Pfam" id="PF00057">
    <property type="entry name" value="Ldl_recept_a"/>
    <property type="match status" value="1"/>
</dbReference>
<feature type="disulfide bond" evidence="12">
    <location>
        <begin position="2305"/>
        <end position="2315"/>
    </location>
</feature>
<dbReference type="SMART" id="SM00034">
    <property type="entry name" value="CLECT"/>
    <property type="match status" value="1"/>
</dbReference>
<feature type="domain" description="EGF-like" evidence="18">
    <location>
        <begin position="2338"/>
        <end position="2374"/>
    </location>
</feature>
<dbReference type="WBParaSite" id="TCLT_0000531801-mRNA-1">
    <property type="protein sequence ID" value="TCLT_0000531801-mRNA-1"/>
    <property type="gene ID" value="TCLT_0000531801"/>
</dbReference>
<dbReference type="InterPro" id="IPR003410">
    <property type="entry name" value="HYR_dom"/>
</dbReference>
<dbReference type="GO" id="GO:0007219">
    <property type="term" value="P:Notch signaling pathway"/>
    <property type="evidence" value="ECO:0007669"/>
    <property type="project" value="TreeGrafter"/>
</dbReference>
<dbReference type="CDD" id="cd00112">
    <property type="entry name" value="LDLa"/>
    <property type="match status" value="1"/>
</dbReference>
<evidence type="ECO:0000256" key="13">
    <source>
        <dbReference type="PROSITE-ProRule" id="PRU00124"/>
    </source>
</evidence>
<dbReference type="SUPFAM" id="SSF57424">
    <property type="entry name" value="LDL receptor-like module"/>
    <property type="match status" value="1"/>
</dbReference>
<dbReference type="PROSITE" id="PS01187">
    <property type="entry name" value="EGF_CA"/>
    <property type="match status" value="4"/>
</dbReference>
<evidence type="ECO:0000259" key="21">
    <source>
        <dbReference type="PROSITE" id="PS50923"/>
    </source>
</evidence>
<feature type="domain" description="EGF-like" evidence="18">
    <location>
        <begin position="2531"/>
        <end position="2567"/>
    </location>
</feature>
<name>A0A158RBR0_THECL</name>
<feature type="domain" description="Sushi" evidence="21">
    <location>
        <begin position="818"/>
        <end position="875"/>
    </location>
</feature>
<dbReference type="InterPro" id="IPR008979">
    <property type="entry name" value="Galactose-bd-like_sf"/>
</dbReference>
<dbReference type="PROSITE" id="PS00022">
    <property type="entry name" value="EGF_1"/>
    <property type="match status" value="14"/>
</dbReference>
<feature type="disulfide bond" evidence="13">
    <location>
        <begin position="241"/>
        <end position="259"/>
    </location>
</feature>
<dbReference type="CDD" id="cd00041">
    <property type="entry name" value="CUB"/>
    <property type="match status" value="2"/>
</dbReference>
<keyword evidence="7 15" id="KW-1133">Transmembrane helix</keyword>
<keyword evidence="9 12" id="KW-1015">Disulfide bond</keyword>
<feature type="domain" description="Sushi" evidence="21">
    <location>
        <begin position="1262"/>
        <end position="1326"/>
    </location>
</feature>
<feature type="disulfide bond" evidence="14">
    <location>
        <begin position="774"/>
        <end position="801"/>
    </location>
</feature>
<feature type="domain" description="EGF-like" evidence="18">
    <location>
        <begin position="2376"/>
        <end position="2412"/>
    </location>
</feature>
<feature type="domain" description="EGF-like" evidence="18">
    <location>
        <begin position="2455"/>
        <end position="2491"/>
    </location>
</feature>
<dbReference type="PROSITE" id="PS50068">
    <property type="entry name" value="LDLRA_2"/>
    <property type="match status" value="1"/>
</dbReference>
<feature type="domain" description="CUB" evidence="16">
    <location>
        <begin position="387"/>
        <end position="498"/>
    </location>
</feature>
<feature type="disulfide bond" evidence="12">
    <location>
        <begin position="2424"/>
        <end position="2441"/>
    </location>
</feature>
<feature type="disulfide bond" evidence="12">
    <location>
        <begin position="2251"/>
        <end position="2260"/>
    </location>
</feature>
<dbReference type="Pfam" id="PF00084">
    <property type="entry name" value="Sushi"/>
    <property type="match status" value="6"/>
</dbReference>
<feature type="disulfide bond" evidence="14">
    <location>
        <begin position="1159"/>
        <end position="1186"/>
    </location>
</feature>
<dbReference type="FunFam" id="2.10.25.10:FF:000095">
    <property type="entry name" value="Notch, isoform B"/>
    <property type="match status" value="1"/>
</dbReference>
<dbReference type="PROSITE" id="PS00010">
    <property type="entry name" value="ASX_HYDROXYL"/>
    <property type="match status" value="8"/>
</dbReference>
<evidence type="ECO:0000256" key="6">
    <source>
        <dbReference type="ARBA" id="ARBA00022837"/>
    </source>
</evidence>
<dbReference type="InterPro" id="IPR013032">
    <property type="entry name" value="EGF-like_CS"/>
</dbReference>
<dbReference type="GO" id="GO:0120025">
    <property type="term" value="C:plasma membrane bounded cell projection"/>
    <property type="evidence" value="ECO:0007669"/>
    <property type="project" value="UniProtKB-ARBA"/>
</dbReference>
<dbReference type="SMART" id="SM00042">
    <property type="entry name" value="CUB"/>
    <property type="match status" value="3"/>
</dbReference>
<keyword evidence="6" id="KW-0106">Calcium</keyword>
<feature type="disulfide bond" evidence="12">
    <location>
        <begin position="2596"/>
        <end position="2605"/>
    </location>
</feature>
<feature type="domain" description="EGF-like" evidence="18">
    <location>
        <begin position="2608"/>
        <end position="2644"/>
    </location>
</feature>
<dbReference type="InterPro" id="IPR051355">
    <property type="entry name" value="Notch/Slit_guidance"/>
</dbReference>
<accession>A0A158RBR0</accession>
<feature type="disulfide bond" evidence="12">
    <location>
        <begin position="2557"/>
        <end position="2566"/>
    </location>
</feature>
<dbReference type="CDD" id="cd00057">
    <property type="entry name" value="FA58C"/>
    <property type="match status" value="1"/>
</dbReference>
<dbReference type="PROSITE" id="PS50825">
    <property type="entry name" value="HYR"/>
    <property type="match status" value="3"/>
</dbReference>
<dbReference type="InterPro" id="IPR001881">
    <property type="entry name" value="EGF-like_Ca-bd_dom"/>
</dbReference>
<feature type="disulfide bond" evidence="12">
    <location>
        <begin position="2289"/>
        <end position="2298"/>
    </location>
</feature>
<dbReference type="STRING" id="103827.A0A158RBR0"/>
<keyword evidence="10" id="KW-0325">Glycoprotein</keyword>
<feature type="disulfide bond" evidence="12">
    <location>
        <begin position="2326"/>
        <end position="2335"/>
    </location>
</feature>
<evidence type="ECO:0000313" key="22">
    <source>
        <dbReference type="EMBL" id="VDN02534.1"/>
    </source>
</evidence>
<feature type="domain" description="EGF-like" evidence="18">
    <location>
        <begin position="2107"/>
        <end position="2143"/>
    </location>
</feature>
<feature type="transmembrane region" description="Helical" evidence="15">
    <location>
        <begin position="29"/>
        <end position="59"/>
    </location>
</feature>
<feature type="domain" description="EGF-like" evidence="18">
    <location>
        <begin position="2183"/>
        <end position="2221"/>
    </location>
</feature>
<dbReference type="InterPro" id="IPR000152">
    <property type="entry name" value="EGF-type_Asp/Asn_hydroxyl_site"/>
</dbReference>
<keyword evidence="8 15" id="KW-0472">Membrane</keyword>
<dbReference type="Pfam" id="PF02494">
    <property type="entry name" value="HYR"/>
    <property type="match status" value="3"/>
</dbReference>
<protein>
    <submittedName>
        <fullName evidence="24">CUB domain-containing protein</fullName>
    </submittedName>
</protein>
<dbReference type="SUPFAM" id="SSF49899">
    <property type="entry name" value="Concanavalin A-like lectins/glucanases"/>
    <property type="match status" value="1"/>
</dbReference>
<dbReference type="SUPFAM" id="SSF57184">
    <property type="entry name" value="Growth factor receptor domain"/>
    <property type="match status" value="4"/>
</dbReference>
<organism evidence="24">
    <name type="scientific">Thelazia callipaeda</name>
    <name type="common">Oriental eyeworm</name>
    <name type="synonym">Parasitic nematode</name>
    <dbReference type="NCBI Taxonomy" id="103827"/>
    <lineage>
        <taxon>Eukaryota</taxon>
        <taxon>Metazoa</taxon>
        <taxon>Ecdysozoa</taxon>
        <taxon>Nematoda</taxon>
        <taxon>Chromadorea</taxon>
        <taxon>Rhabditida</taxon>
        <taxon>Spirurina</taxon>
        <taxon>Spiruromorpha</taxon>
        <taxon>Thelazioidea</taxon>
        <taxon>Thelaziidae</taxon>
        <taxon>Thelazia</taxon>
    </lineage>
</organism>
<evidence type="ECO:0000256" key="5">
    <source>
        <dbReference type="ARBA" id="ARBA00022737"/>
    </source>
</evidence>
<dbReference type="CDD" id="cd00033">
    <property type="entry name" value="CCP"/>
    <property type="match status" value="6"/>
</dbReference>
<dbReference type="Pfam" id="PF12661">
    <property type="entry name" value="hEGF"/>
    <property type="match status" value="3"/>
</dbReference>
<evidence type="ECO:0000256" key="2">
    <source>
        <dbReference type="ARBA" id="ARBA00022536"/>
    </source>
</evidence>
<evidence type="ECO:0000256" key="9">
    <source>
        <dbReference type="ARBA" id="ARBA00023157"/>
    </source>
</evidence>
<dbReference type="GO" id="GO:0009986">
    <property type="term" value="C:cell surface"/>
    <property type="evidence" value="ECO:0007669"/>
    <property type="project" value="TreeGrafter"/>
</dbReference>
<dbReference type="InterPro" id="IPR013320">
    <property type="entry name" value="ConA-like_dom_sf"/>
</dbReference>
<dbReference type="GO" id="GO:0005509">
    <property type="term" value="F:calcium ion binding"/>
    <property type="evidence" value="ECO:0007669"/>
    <property type="project" value="InterPro"/>
</dbReference>
<dbReference type="PROSITE" id="PS50923">
    <property type="entry name" value="SUSHI"/>
    <property type="match status" value="7"/>
</dbReference>
<feature type="domain" description="EGF-like" evidence="18">
    <location>
        <begin position="3468"/>
        <end position="3511"/>
    </location>
</feature>
<evidence type="ECO:0000259" key="17">
    <source>
        <dbReference type="PROSITE" id="PS50022"/>
    </source>
</evidence>
<dbReference type="InterPro" id="IPR000859">
    <property type="entry name" value="CUB_dom"/>
</dbReference>
<dbReference type="SMART" id="SM00032">
    <property type="entry name" value="CCP"/>
    <property type="match status" value="9"/>
</dbReference>
<feature type="disulfide bond" evidence="12">
    <location>
        <begin position="3516"/>
        <end position="3526"/>
    </location>
</feature>
<dbReference type="PANTHER" id="PTHR45836:SF23">
    <property type="entry name" value="NEUROGENIC LOCUS NOTCH HOMOLOG PROTEIN 1"/>
    <property type="match status" value="1"/>
</dbReference>
<dbReference type="Gene3D" id="2.10.70.10">
    <property type="entry name" value="Complement Module, domain 1"/>
    <property type="match status" value="6"/>
</dbReference>
<feature type="domain" description="HYR" evidence="20">
    <location>
        <begin position="1634"/>
        <end position="1717"/>
    </location>
</feature>
<dbReference type="Gene3D" id="2.10.25.10">
    <property type="entry name" value="Laminin"/>
    <property type="match status" value="18"/>
</dbReference>
<feature type="domain" description="Sushi" evidence="21">
    <location>
        <begin position="1129"/>
        <end position="1188"/>
    </location>
</feature>
<dbReference type="EMBL" id="UYYF01004332">
    <property type="protein sequence ID" value="VDN02534.1"/>
    <property type="molecule type" value="Genomic_DNA"/>
</dbReference>
<dbReference type="InterPro" id="IPR002172">
    <property type="entry name" value="LDrepeatLR_classA_rpt"/>
</dbReference>
<comment type="caution">
    <text evidence="12">Lacks conserved residue(s) required for the propagation of feature annotation.</text>
</comment>
<feature type="disulfide bond" evidence="12">
    <location>
        <begin position="2519"/>
        <end position="2528"/>
    </location>
</feature>
<dbReference type="Gene3D" id="3.10.100.10">
    <property type="entry name" value="Mannose-Binding Protein A, subunit A"/>
    <property type="match status" value="1"/>
</dbReference>
<dbReference type="InterPro" id="IPR000421">
    <property type="entry name" value="FA58C"/>
</dbReference>
<dbReference type="Gene3D" id="2.10.50.10">
    <property type="entry name" value="Tumor Necrosis Factor Receptor, subunit A, domain 2"/>
    <property type="match status" value="5"/>
</dbReference>
<feature type="disulfide bond" evidence="12">
    <location>
        <begin position="2133"/>
        <end position="2142"/>
    </location>
</feature>
<evidence type="ECO:0000259" key="16">
    <source>
        <dbReference type="PROSITE" id="PS01180"/>
    </source>
</evidence>
<dbReference type="Pfam" id="PF00754">
    <property type="entry name" value="F5_F8_type_C"/>
    <property type="match status" value="1"/>
</dbReference>
<dbReference type="SUPFAM" id="SSF57196">
    <property type="entry name" value="EGF/Laminin"/>
    <property type="match status" value="9"/>
</dbReference>
<evidence type="ECO:0000256" key="12">
    <source>
        <dbReference type="PROSITE-ProRule" id="PRU00076"/>
    </source>
</evidence>
<feature type="domain" description="C-type lectin" evidence="19">
    <location>
        <begin position="94"/>
        <end position="222"/>
    </location>
</feature>
<dbReference type="PANTHER" id="PTHR45836">
    <property type="entry name" value="SLIT HOMOLOG"/>
    <property type="match status" value="1"/>
</dbReference>
<dbReference type="SMART" id="SM01411">
    <property type="entry name" value="Ephrin_rec_like"/>
    <property type="match status" value="6"/>
</dbReference>
<evidence type="ECO:0000259" key="19">
    <source>
        <dbReference type="PROSITE" id="PS50041"/>
    </source>
</evidence>
<dbReference type="Gene3D" id="2.60.120.200">
    <property type="match status" value="1"/>
</dbReference>
<dbReference type="FunFam" id="4.10.400.10:FF:000065">
    <property type="entry name" value="Transmembrane protease serine 7"/>
    <property type="match status" value="1"/>
</dbReference>
<feature type="domain" description="HYR" evidence="20">
    <location>
        <begin position="1547"/>
        <end position="1633"/>
    </location>
</feature>
<dbReference type="PROSITE" id="PS01209">
    <property type="entry name" value="LDLRA_1"/>
    <property type="match status" value="1"/>
</dbReference>
<dbReference type="Gene3D" id="2.60.120.290">
    <property type="entry name" value="Spermadhesin, CUB domain"/>
    <property type="match status" value="3"/>
</dbReference>
<dbReference type="OrthoDB" id="430340at2759"/>
<dbReference type="CDD" id="cd00037">
    <property type="entry name" value="CLECT"/>
    <property type="match status" value="1"/>
</dbReference>
<evidence type="ECO:0000256" key="7">
    <source>
        <dbReference type="ARBA" id="ARBA00022989"/>
    </source>
</evidence>
<dbReference type="GO" id="GO:0043235">
    <property type="term" value="C:receptor complex"/>
    <property type="evidence" value="ECO:0007669"/>
    <property type="project" value="TreeGrafter"/>
</dbReference>
<dbReference type="InterPro" id="IPR000436">
    <property type="entry name" value="Sushi_SCR_CCP_dom"/>
</dbReference>
<dbReference type="InterPro" id="IPR035976">
    <property type="entry name" value="Sushi/SCR/CCP_sf"/>
</dbReference>
<dbReference type="InterPro" id="IPR000742">
    <property type="entry name" value="EGF"/>
</dbReference>
<evidence type="ECO:0000256" key="11">
    <source>
        <dbReference type="PROSITE-ProRule" id="PRU00059"/>
    </source>
</evidence>
<keyword evidence="4" id="KW-0732">Signal</keyword>
<dbReference type="Proteomes" id="UP000276776">
    <property type="component" value="Unassembled WGS sequence"/>
</dbReference>
<evidence type="ECO:0000256" key="1">
    <source>
        <dbReference type="ARBA" id="ARBA00004167"/>
    </source>
</evidence>
<dbReference type="Pfam" id="PF00008">
    <property type="entry name" value="EGF"/>
    <property type="match status" value="5"/>
</dbReference>
<dbReference type="FunFam" id="2.10.25.10:FF:000472">
    <property type="entry name" value="Uncharacterized protein, isoform A"/>
    <property type="match status" value="3"/>
</dbReference>
<dbReference type="SMART" id="SM00179">
    <property type="entry name" value="EGF_CA"/>
    <property type="match status" value="15"/>
</dbReference>
<keyword evidence="2 12" id="KW-0245">EGF-like domain</keyword>
<dbReference type="SMART" id="SM00231">
    <property type="entry name" value="FA58C"/>
    <property type="match status" value="1"/>
</dbReference>